<dbReference type="GO" id="GO:0006102">
    <property type="term" value="P:isocitrate metabolic process"/>
    <property type="evidence" value="ECO:0007669"/>
    <property type="project" value="TreeGrafter"/>
</dbReference>
<dbReference type="Proteomes" id="UP000292052">
    <property type="component" value="Unassembled WGS sequence"/>
</dbReference>
<proteinExistence type="inferred from homology"/>
<dbReference type="GO" id="GO:0005739">
    <property type="term" value="C:mitochondrion"/>
    <property type="evidence" value="ECO:0007669"/>
    <property type="project" value="UniProtKB-SubCell"/>
</dbReference>
<evidence type="ECO:0000313" key="8">
    <source>
        <dbReference type="Proteomes" id="UP000292052"/>
    </source>
</evidence>
<dbReference type="PANTHER" id="PTHR11835:SF60">
    <property type="entry name" value="ISOCITRATE DEHYDROGENASE [NAD] SUBUNIT, MITOCHONDRIAL"/>
    <property type="match status" value="1"/>
</dbReference>
<protein>
    <submittedName>
        <fullName evidence="7">Iso dh domain containing protein</fullName>
    </submittedName>
</protein>
<keyword evidence="4" id="KW-0809">Transit peptide</keyword>
<accession>A0A482W4F9</accession>
<evidence type="ECO:0000256" key="3">
    <source>
        <dbReference type="ARBA" id="ARBA00022532"/>
    </source>
</evidence>
<keyword evidence="5" id="KW-0496">Mitochondrion</keyword>
<dbReference type="EMBL" id="QDEB01029589">
    <property type="protein sequence ID" value="RZC40030.1"/>
    <property type="molecule type" value="Genomic_DNA"/>
</dbReference>
<dbReference type="SUPFAM" id="SSF53659">
    <property type="entry name" value="Isocitrate/Isopropylmalate dehydrogenase-like"/>
    <property type="match status" value="1"/>
</dbReference>
<dbReference type="SMART" id="SM01329">
    <property type="entry name" value="Iso_dh"/>
    <property type="match status" value="1"/>
</dbReference>
<evidence type="ECO:0000259" key="6">
    <source>
        <dbReference type="SMART" id="SM01329"/>
    </source>
</evidence>
<evidence type="ECO:0000256" key="2">
    <source>
        <dbReference type="ARBA" id="ARBA00007769"/>
    </source>
</evidence>
<comment type="caution">
    <text evidence="7">The sequence shown here is derived from an EMBL/GenBank/DDBJ whole genome shotgun (WGS) entry which is preliminary data.</text>
</comment>
<evidence type="ECO:0000313" key="7">
    <source>
        <dbReference type="EMBL" id="RZC40030.1"/>
    </source>
</evidence>
<reference evidence="7 8" key="1">
    <citation type="submission" date="2017-03" db="EMBL/GenBank/DDBJ databases">
        <title>Genome of the blue death feigning beetle - Asbolus verrucosus.</title>
        <authorList>
            <person name="Rider S.D."/>
        </authorList>
    </citation>
    <scope>NUCLEOTIDE SEQUENCE [LARGE SCALE GENOMIC DNA]</scope>
    <source>
        <strain evidence="7">Butters</strain>
        <tissue evidence="7">Head and leg muscle</tissue>
    </source>
</reference>
<evidence type="ECO:0000256" key="5">
    <source>
        <dbReference type="ARBA" id="ARBA00023128"/>
    </source>
</evidence>
<dbReference type="OrthoDB" id="10261637at2759"/>
<comment type="similarity">
    <text evidence="2">Belongs to the isocitrate and isopropylmalate dehydrogenases family.</text>
</comment>
<name>A0A482W4F9_ASBVE</name>
<dbReference type="GO" id="GO:0006099">
    <property type="term" value="P:tricarboxylic acid cycle"/>
    <property type="evidence" value="ECO:0007669"/>
    <property type="project" value="UniProtKB-KW"/>
</dbReference>
<keyword evidence="8" id="KW-1185">Reference proteome</keyword>
<evidence type="ECO:0000256" key="4">
    <source>
        <dbReference type="ARBA" id="ARBA00022946"/>
    </source>
</evidence>
<sequence length="385" mass="42803">MFRLTKSGVSGICKNRLFWKKPSRRESSLSDFEIQQRTEKIIKYTPPPMALYGGRHAVTLIPGGGVGPECLGYVREVFKVIGAPVDFEVVEVGPLVDNVDLSDALTSIRRNCVGIKGHIPTHSDDVSAKLKNVAFRNDLDLYVYVLCFKSYAGVRARQKDVDIVIVRQNLEGEYSMLEHGVDTWMVENLKIHTRTNSLRVARFAFDYARKNKRKRVTTVHKANIMKLVDGLFLSVNKEVAKEYPEIEHDDMIIDNCCMQLVARPQQFDVLLTPNLYGNVVTGVVCGVIGGAGLYSGRNYGEHYAVFEPAIRSGASPIAGKNIANPVAMLNASVDLLFHLGHREYAKRIERAIVKTLVEDKIHTADLGGTATSQDVVRNVIDLCLA</sequence>
<keyword evidence="3" id="KW-0816">Tricarboxylic acid cycle</keyword>
<dbReference type="AlphaFoldDB" id="A0A482W4F9"/>
<dbReference type="Gene3D" id="3.40.718.10">
    <property type="entry name" value="Isopropylmalate Dehydrogenase"/>
    <property type="match status" value="1"/>
</dbReference>
<dbReference type="STRING" id="1661398.A0A482W4F9"/>
<dbReference type="PANTHER" id="PTHR11835">
    <property type="entry name" value="DECARBOXYLATING DEHYDROGENASES-ISOCITRATE, ISOPROPYLMALATE, TARTRATE"/>
    <property type="match status" value="1"/>
</dbReference>
<dbReference type="InterPro" id="IPR024084">
    <property type="entry name" value="IsoPropMal-DH-like_dom"/>
</dbReference>
<evidence type="ECO:0000256" key="1">
    <source>
        <dbReference type="ARBA" id="ARBA00004173"/>
    </source>
</evidence>
<feature type="domain" description="Isopropylmalate dehydrogenase-like" evidence="6">
    <location>
        <begin position="57"/>
        <end position="379"/>
    </location>
</feature>
<gene>
    <name evidence="7" type="ORF">BDFB_009720</name>
</gene>
<dbReference type="FunFam" id="3.40.718.10:FF:000001">
    <property type="entry name" value="Isocitrate dehydrogenase [NAD] subunit, mitochondrial"/>
    <property type="match status" value="1"/>
</dbReference>
<dbReference type="InterPro" id="IPR004434">
    <property type="entry name" value="Isocitrate_DH_NAD"/>
</dbReference>
<organism evidence="7 8">
    <name type="scientific">Asbolus verrucosus</name>
    <name type="common">Desert ironclad beetle</name>
    <dbReference type="NCBI Taxonomy" id="1661398"/>
    <lineage>
        <taxon>Eukaryota</taxon>
        <taxon>Metazoa</taxon>
        <taxon>Ecdysozoa</taxon>
        <taxon>Arthropoda</taxon>
        <taxon>Hexapoda</taxon>
        <taxon>Insecta</taxon>
        <taxon>Pterygota</taxon>
        <taxon>Neoptera</taxon>
        <taxon>Endopterygota</taxon>
        <taxon>Coleoptera</taxon>
        <taxon>Polyphaga</taxon>
        <taxon>Cucujiformia</taxon>
        <taxon>Tenebrionidae</taxon>
        <taxon>Pimeliinae</taxon>
        <taxon>Asbolus</taxon>
    </lineage>
</organism>
<dbReference type="NCBIfam" id="TIGR00175">
    <property type="entry name" value="mito_nad_idh"/>
    <property type="match status" value="1"/>
</dbReference>
<comment type="subcellular location">
    <subcellularLocation>
        <location evidence="1">Mitochondrion</location>
    </subcellularLocation>
</comment>
<dbReference type="Pfam" id="PF00180">
    <property type="entry name" value="Iso_dh"/>
    <property type="match status" value="1"/>
</dbReference>